<dbReference type="SUPFAM" id="SSF49899">
    <property type="entry name" value="Concanavalin A-like lectins/glucanases"/>
    <property type="match status" value="1"/>
</dbReference>
<dbReference type="GO" id="GO:0005581">
    <property type="term" value="C:collagen trimer"/>
    <property type="evidence" value="ECO:0007669"/>
    <property type="project" value="UniProtKB-KW"/>
</dbReference>
<evidence type="ECO:0000256" key="8">
    <source>
        <dbReference type="SAM" id="MobiDB-lite"/>
    </source>
</evidence>
<comment type="subcellular location">
    <subcellularLocation>
        <location evidence="1">Secreted</location>
    </subcellularLocation>
</comment>
<feature type="domain" description="Fibrillar collagen NC1" evidence="9">
    <location>
        <begin position="1090"/>
        <end position="1318"/>
    </location>
</feature>
<dbReference type="Pfam" id="PF01410">
    <property type="entry name" value="COLFI"/>
    <property type="match status" value="1"/>
</dbReference>
<dbReference type="FunFam" id="2.60.120.200:FF:000016">
    <property type="entry name" value="Collagen XI alpha 1 chain"/>
    <property type="match status" value="1"/>
</dbReference>
<proteinExistence type="predicted"/>
<feature type="region of interest" description="Disordered" evidence="8">
    <location>
        <begin position="568"/>
        <end position="611"/>
    </location>
</feature>
<dbReference type="InterPro" id="IPR001791">
    <property type="entry name" value="Laminin_G"/>
</dbReference>
<dbReference type="PANTHER" id="PTHR24023:SF1095">
    <property type="entry name" value="EGF-LIKE DOMAIN-CONTAINING PROTEIN"/>
    <property type="match status" value="1"/>
</dbReference>
<evidence type="ECO:0000256" key="2">
    <source>
        <dbReference type="ARBA" id="ARBA00022525"/>
    </source>
</evidence>
<feature type="compositionally biased region" description="Basic and acidic residues" evidence="8">
    <location>
        <begin position="720"/>
        <end position="729"/>
    </location>
</feature>
<feature type="compositionally biased region" description="Low complexity" evidence="8">
    <location>
        <begin position="580"/>
        <end position="595"/>
    </location>
</feature>
<dbReference type="GO" id="GO:0031012">
    <property type="term" value="C:extracellular matrix"/>
    <property type="evidence" value="ECO:0007669"/>
    <property type="project" value="TreeGrafter"/>
</dbReference>
<evidence type="ECO:0000256" key="1">
    <source>
        <dbReference type="ARBA" id="ARBA00004613"/>
    </source>
</evidence>
<feature type="compositionally biased region" description="Low complexity" evidence="8">
    <location>
        <begin position="950"/>
        <end position="964"/>
    </location>
</feature>
<dbReference type="Pfam" id="PF01391">
    <property type="entry name" value="Collagen"/>
    <property type="match status" value="4"/>
</dbReference>
<keyword evidence="6" id="KW-0176">Collagen</keyword>
<feature type="compositionally biased region" description="Low complexity" evidence="8">
    <location>
        <begin position="656"/>
        <end position="665"/>
    </location>
</feature>
<feature type="region of interest" description="Disordered" evidence="8">
    <location>
        <begin position="785"/>
        <end position="1075"/>
    </location>
</feature>
<dbReference type="SMART" id="SM00210">
    <property type="entry name" value="TSPN"/>
    <property type="match status" value="1"/>
</dbReference>
<keyword evidence="11" id="KW-1185">Reference proteome</keyword>
<reference evidence="11" key="2">
    <citation type="submission" date="2023-03" db="EMBL/GenBank/DDBJ databases">
        <authorList>
            <consortium name="Wellcome Sanger Institute Data Sharing"/>
        </authorList>
    </citation>
    <scope>NUCLEOTIDE SEQUENCE [LARGE SCALE GENOMIC DNA]</scope>
</reference>
<feature type="compositionally biased region" description="Low complexity" evidence="8">
    <location>
        <begin position="971"/>
        <end position="985"/>
    </location>
</feature>
<feature type="compositionally biased region" description="Basic and acidic residues" evidence="8">
    <location>
        <begin position="568"/>
        <end position="577"/>
    </location>
</feature>
<dbReference type="Ensembl" id="ENSACLT00000058975.1">
    <property type="protein sequence ID" value="ENSACLP00000051898.1"/>
    <property type="gene ID" value="ENSACLG00000009117.2"/>
</dbReference>
<organism evidence="10 11">
    <name type="scientific">Astatotilapia calliptera</name>
    <name type="common">Eastern happy</name>
    <name type="synonym">Chromis callipterus</name>
    <dbReference type="NCBI Taxonomy" id="8154"/>
    <lineage>
        <taxon>Eukaryota</taxon>
        <taxon>Metazoa</taxon>
        <taxon>Chordata</taxon>
        <taxon>Craniata</taxon>
        <taxon>Vertebrata</taxon>
        <taxon>Euteleostomi</taxon>
        <taxon>Actinopterygii</taxon>
        <taxon>Neopterygii</taxon>
        <taxon>Teleostei</taxon>
        <taxon>Neoteleostei</taxon>
        <taxon>Acanthomorphata</taxon>
        <taxon>Ovalentaria</taxon>
        <taxon>Cichlomorphae</taxon>
        <taxon>Cichliformes</taxon>
        <taxon>Cichlidae</taxon>
        <taxon>African cichlids</taxon>
        <taxon>Pseudocrenilabrinae</taxon>
        <taxon>Haplochromini</taxon>
        <taxon>Astatotilapia</taxon>
    </lineage>
</organism>
<feature type="compositionally biased region" description="Low complexity" evidence="8">
    <location>
        <begin position="926"/>
        <end position="941"/>
    </location>
</feature>
<dbReference type="InterPro" id="IPR000885">
    <property type="entry name" value="Fib_collagen_C"/>
</dbReference>
<feature type="compositionally biased region" description="Basic and acidic residues" evidence="8">
    <location>
        <begin position="684"/>
        <end position="696"/>
    </location>
</feature>
<dbReference type="CDD" id="cd00110">
    <property type="entry name" value="LamG"/>
    <property type="match status" value="1"/>
</dbReference>
<dbReference type="Gene3D" id="2.60.120.200">
    <property type="match status" value="1"/>
</dbReference>
<dbReference type="Proteomes" id="UP000265100">
    <property type="component" value="Chromosome 18"/>
</dbReference>
<evidence type="ECO:0000259" key="9">
    <source>
        <dbReference type="PROSITE" id="PS51461"/>
    </source>
</evidence>
<sequence>MEMQRWTTRWKTKRWLWDSTLIVTVTVILILQAANVRAAEPVDVLKVLDFQSSPEGIRKTAGFCTVRRGSKSDVAYRVGKRTQLSAPTKQLFPGGVFPEDFSIVFTIKPKAGLQSFLLSVYNQQGVQQLGVEVGRSPIFQYEDQHGKPVPDEYPLFRSVKLSDGKWHRVAISVEKKSVTIIVDCKKKVTRPLARSDHAIISTEGITVFGTRILDEEVFEGDIQQLLIVADPRAAYDYCEHYSPDCETPNHQDTPQAQEPELVIITVFYPLQTFPVLFLLQFQTNVGGDYYTGEYDYTVVDGSQPENPTDTAGQGEAYVEEIVDDYITGVEQVGVDPTTGVETAAPVDTQEKVDPGTDVYEFKEYDLNAYGDKEFTEKQYNYESYDEFDYNAKPTSVPHEEHVGPGAPAETDIKESSVSAGLLRSHAERDGGRAWRGLFLIMLLSSFSHKGPVITAQEAQAQAILSQARVSIIGKYEPRVTKINLKKIFRRKGKGPRGLQGPTGPPGKSGKRGRNGADGARGMPGEAGGKGDRGFDGLPGLPGEKGHRVSIKGANLSLVKCIKSEDRHHRRLISDSKNKNPRGPRGLLGPRGSSGPAGQRGLPGLDGQPGPKGNMVRNVFFILKINEYGPQGKQGLHGLAGADGPPGHPGKEGPPGEKGAAGHPGPMGSIGYPGPRGVKGAEGIRGLKGDKGEKGEDGFPGFKGDMGLKGDKGENGVLGLRGEDGPEGPKGKSGPTGESGPMGSAGEKVRSQYLQELKYKISDSCLMFFVVLKLKFIYNCGPTGETGPSGERGHPGSPGPPGEQGLPGAAGKEGGKVNDHGSPGERGPAGSGGPIGPTGRNGPQGPPGPAGEKGGPGEKGPMGPAGRDGIQGPIGLPGPAGPQGPPGEDGDKVEQSFNTLKPRGSDGEAGPRGQQGMFGQKGDEGPRGFPGLPGPIGLQGPKGETGEKGETGPPGAAGPAGARGPPGDDGPKGNPGHPGLIGLIGPPGEPGEKGDRGLPGPQGTAGGKGESGINGQSGPLGPPGPPGISGPQGQKGAKGSTVSCNLSSGPPADVIQPLPIQQSSRKTRRQAEMQEDEPLADYGVDGVEGMEDVFGSLNNLKQDIERMKFPMGTQDNPARTCNDLHLSQPDFPDGEYWIDPNQGCIGDTIKVFCNFTAGGETCIYPDKKSTGARISNWPKESPGSWFSEFKRGKILSYVDAADNAINPVQMTFLKLLSSSARQNFTYICHQSVAWHDIDADSYDKALRFLGSNDEEMSYDNNPFIRPLMDGCSAKQGYSKTVLEINTPRIDQLPIIDVMLNDFGKSNQRFGFEVGPVCFLG</sequence>
<dbReference type="GO" id="GO:0005615">
    <property type="term" value="C:extracellular space"/>
    <property type="evidence" value="ECO:0007669"/>
    <property type="project" value="TreeGrafter"/>
</dbReference>
<dbReference type="InterPro" id="IPR048287">
    <property type="entry name" value="TSPN-like_N"/>
</dbReference>
<name>A0AAX7T506_ASTCA</name>
<feature type="compositionally biased region" description="Gly residues" evidence="8">
    <location>
        <begin position="850"/>
        <end position="859"/>
    </location>
</feature>
<dbReference type="InterPro" id="IPR050149">
    <property type="entry name" value="Collagen_superfamily"/>
</dbReference>
<feature type="compositionally biased region" description="Gly residues" evidence="8">
    <location>
        <begin position="826"/>
        <end position="835"/>
    </location>
</feature>
<dbReference type="InterPro" id="IPR013320">
    <property type="entry name" value="ConA-like_dom_sf"/>
</dbReference>
<evidence type="ECO:0000256" key="6">
    <source>
        <dbReference type="ARBA" id="ARBA00023119"/>
    </source>
</evidence>
<dbReference type="PROSITE" id="PS51461">
    <property type="entry name" value="NC1_FIB"/>
    <property type="match status" value="1"/>
</dbReference>
<dbReference type="GO" id="GO:0030020">
    <property type="term" value="F:extracellular matrix structural constituent conferring tensile strength"/>
    <property type="evidence" value="ECO:0007669"/>
    <property type="project" value="TreeGrafter"/>
</dbReference>
<keyword evidence="4" id="KW-0732">Signal</keyword>
<dbReference type="Gene3D" id="2.60.120.1000">
    <property type="match status" value="1"/>
</dbReference>
<dbReference type="Pfam" id="PF02210">
    <property type="entry name" value="Laminin_G_2"/>
    <property type="match status" value="1"/>
</dbReference>
<feature type="region of interest" description="Disordered" evidence="8">
    <location>
        <begin position="487"/>
        <end position="548"/>
    </location>
</feature>
<reference evidence="10 11" key="1">
    <citation type="submission" date="2018-05" db="EMBL/GenBank/DDBJ databases">
        <authorList>
            <person name="Datahose"/>
        </authorList>
    </citation>
    <scope>NUCLEOTIDE SEQUENCE</scope>
</reference>
<dbReference type="GeneTree" id="ENSGT00940000154535"/>
<feature type="region of interest" description="Disordered" evidence="8">
    <location>
        <begin position="632"/>
        <end position="745"/>
    </location>
</feature>
<feature type="compositionally biased region" description="Low complexity" evidence="8">
    <location>
        <begin position="860"/>
        <end position="873"/>
    </location>
</feature>
<keyword evidence="2" id="KW-0964">Secreted</keyword>
<evidence type="ECO:0000256" key="3">
    <source>
        <dbReference type="ARBA" id="ARBA00022530"/>
    </source>
</evidence>
<evidence type="ECO:0000256" key="4">
    <source>
        <dbReference type="ARBA" id="ARBA00022729"/>
    </source>
</evidence>
<evidence type="ECO:0000313" key="11">
    <source>
        <dbReference type="Proteomes" id="UP000265100"/>
    </source>
</evidence>
<dbReference type="FunFam" id="2.60.120.1000:FF:000002">
    <property type="entry name" value="Collagen XI alpha 1 chain"/>
    <property type="match status" value="1"/>
</dbReference>
<dbReference type="SMART" id="SM00282">
    <property type="entry name" value="LamG"/>
    <property type="match status" value="1"/>
</dbReference>
<accession>A0AAX7T506</accession>
<feature type="compositionally biased region" description="Gly residues" evidence="8">
    <location>
        <begin position="1002"/>
        <end position="1011"/>
    </location>
</feature>
<keyword evidence="7" id="KW-0379">Hydroxylation</keyword>
<dbReference type="SMART" id="SM00038">
    <property type="entry name" value="COLFI"/>
    <property type="match status" value="1"/>
</dbReference>
<reference evidence="10" key="3">
    <citation type="submission" date="2025-08" db="UniProtKB">
        <authorList>
            <consortium name="Ensembl"/>
        </authorList>
    </citation>
    <scope>IDENTIFICATION</scope>
</reference>
<dbReference type="InterPro" id="IPR008160">
    <property type="entry name" value="Collagen"/>
</dbReference>
<reference evidence="10" key="4">
    <citation type="submission" date="2025-09" db="UniProtKB">
        <authorList>
            <consortium name="Ensembl"/>
        </authorList>
    </citation>
    <scope>IDENTIFICATION</scope>
</reference>
<keyword evidence="3" id="KW-0272">Extracellular matrix</keyword>
<evidence type="ECO:0000313" key="10">
    <source>
        <dbReference type="Ensembl" id="ENSACLP00000051898.1"/>
    </source>
</evidence>
<protein>
    <recommendedName>
        <fullName evidence="9">Fibrillar collagen NC1 domain-containing protein</fullName>
    </recommendedName>
</protein>
<dbReference type="GO" id="GO:0030198">
    <property type="term" value="P:extracellular matrix organization"/>
    <property type="evidence" value="ECO:0007669"/>
    <property type="project" value="TreeGrafter"/>
</dbReference>
<evidence type="ECO:0000256" key="5">
    <source>
        <dbReference type="ARBA" id="ARBA00022737"/>
    </source>
</evidence>
<dbReference type="PANTHER" id="PTHR24023">
    <property type="entry name" value="COLLAGEN ALPHA"/>
    <property type="match status" value="1"/>
</dbReference>
<evidence type="ECO:0000256" key="7">
    <source>
        <dbReference type="ARBA" id="ARBA00023278"/>
    </source>
</evidence>
<feature type="compositionally biased region" description="Basic and acidic residues" evidence="8">
    <location>
        <begin position="812"/>
        <end position="822"/>
    </location>
</feature>
<keyword evidence="5" id="KW-0677">Repeat</keyword>